<evidence type="ECO:0000256" key="2">
    <source>
        <dbReference type="ARBA" id="ARBA00022980"/>
    </source>
</evidence>
<dbReference type="AlphaFoldDB" id="A0A916NQG8"/>
<dbReference type="KEGG" id="ptan:CRYO30217_00840"/>
<dbReference type="InterPro" id="IPR005824">
    <property type="entry name" value="KOW"/>
</dbReference>
<sequence>MKLKIKKGDTVKVISGAAVGQQGEVLSVDKKNNRVTIEGVQMKKHLKPQVSQENPDGGIIDINKSIHISNVMLVDPKTGEPTRVGRKVEGDKIVRYAKKSGEVLS</sequence>
<comment type="subunit">
    <text evidence="5">Part of the 50S ribosomal subunit.</text>
</comment>
<dbReference type="Gene3D" id="2.30.30.30">
    <property type="match status" value="1"/>
</dbReference>
<dbReference type="HAMAP" id="MF_01326_B">
    <property type="entry name" value="Ribosomal_uL24_B"/>
    <property type="match status" value="1"/>
</dbReference>
<reference evidence="7" key="1">
    <citation type="submission" date="2021-04" db="EMBL/GenBank/DDBJ databases">
        <authorList>
            <person name="Rodrigo-Torres L."/>
            <person name="Arahal R. D."/>
            <person name="Lucena T."/>
        </authorList>
    </citation>
    <scope>NUCLEOTIDE SEQUENCE</scope>
    <source>
        <strain evidence="7">AS29M-1</strain>
    </source>
</reference>
<dbReference type="InterPro" id="IPR003256">
    <property type="entry name" value="Ribosomal_uL24"/>
</dbReference>
<evidence type="ECO:0000256" key="1">
    <source>
        <dbReference type="ARBA" id="ARBA00010618"/>
    </source>
</evidence>
<dbReference type="GO" id="GO:0019843">
    <property type="term" value="F:rRNA binding"/>
    <property type="evidence" value="ECO:0007669"/>
    <property type="project" value="UniProtKB-UniRule"/>
</dbReference>
<dbReference type="PANTHER" id="PTHR12903">
    <property type="entry name" value="MITOCHONDRIAL RIBOSOMAL PROTEIN L24"/>
    <property type="match status" value="1"/>
</dbReference>
<dbReference type="RefSeq" id="WP_258541062.1">
    <property type="nucleotide sequence ID" value="NZ_OU015584.1"/>
</dbReference>
<name>A0A916NQG8_9FLAO</name>
<keyword evidence="5" id="KW-0699">rRNA-binding</keyword>
<dbReference type="Proteomes" id="UP000683507">
    <property type="component" value="Chromosome"/>
</dbReference>
<dbReference type="Pfam" id="PF17136">
    <property type="entry name" value="ribosomal_L24"/>
    <property type="match status" value="1"/>
</dbReference>
<evidence type="ECO:0000313" key="8">
    <source>
        <dbReference type="Proteomes" id="UP000683507"/>
    </source>
</evidence>
<dbReference type="EMBL" id="OU015584">
    <property type="protein sequence ID" value="CAG5079041.1"/>
    <property type="molecule type" value="Genomic_DNA"/>
</dbReference>
<dbReference type="SMART" id="SM00739">
    <property type="entry name" value="KOW"/>
    <property type="match status" value="1"/>
</dbReference>
<feature type="domain" description="KOW" evidence="6">
    <location>
        <begin position="4"/>
        <end position="31"/>
    </location>
</feature>
<dbReference type="Pfam" id="PF00467">
    <property type="entry name" value="KOW"/>
    <property type="match status" value="1"/>
</dbReference>
<evidence type="ECO:0000313" key="7">
    <source>
        <dbReference type="EMBL" id="CAG5079041.1"/>
    </source>
</evidence>
<dbReference type="GO" id="GO:0003735">
    <property type="term" value="F:structural constituent of ribosome"/>
    <property type="evidence" value="ECO:0007669"/>
    <property type="project" value="InterPro"/>
</dbReference>
<gene>
    <name evidence="5 7" type="primary">rplX</name>
    <name evidence="7" type="ORF">CRYO30217_00840</name>
</gene>
<dbReference type="GO" id="GO:0005840">
    <property type="term" value="C:ribosome"/>
    <property type="evidence" value="ECO:0007669"/>
    <property type="project" value="UniProtKB-KW"/>
</dbReference>
<dbReference type="InterPro" id="IPR008991">
    <property type="entry name" value="Translation_prot_SH3-like_sf"/>
</dbReference>
<keyword evidence="8" id="KW-1185">Reference proteome</keyword>
<evidence type="ECO:0000259" key="6">
    <source>
        <dbReference type="SMART" id="SM00739"/>
    </source>
</evidence>
<comment type="similarity">
    <text evidence="1 5">Belongs to the universal ribosomal protein uL24 family.</text>
</comment>
<evidence type="ECO:0000256" key="4">
    <source>
        <dbReference type="ARBA" id="ARBA00035206"/>
    </source>
</evidence>
<evidence type="ECO:0000256" key="5">
    <source>
        <dbReference type="HAMAP-Rule" id="MF_01326"/>
    </source>
</evidence>
<keyword evidence="5" id="KW-0694">RNA-binding</keyword>
<keyword evidence="2 5" id="KW-0689">Ribosomal protein</keyword>
<comment type="function">
    <text evidence="5">One of two assembly initiator proteins, it binds directly to the 5'-end of the 23S rRNA, where it nucleates assembly of the 50S subunit.</text>
</comment>
<protein>
    <recommendedName>
        <fullName evidence="4 5">Large ribosomal subunit protein uL24</fullName>
    </recommendedName>
</protein>
<dbReference type="GO" id="GO:0006412">
    <property type="term" value="P:translation"/>
    <property type="evidence" value="ECO:0007669"/>
    <property type="project" value="UniProtKB-UniRule"/>
</dbReference>
<dbReference type="GO" id="GO:1990904">
    <property type="term" value="C:ribonucleoprotein complex"/>
    <property type="evidence" value="ECO:0007669"/>
    <property type="project" value="UniProtKB-KW"/>
</dbReference>
<dbReference type="SUPFAM" id="SSF50104">
    <property type="entry name" value="Translation proteins SH3-like domain"/>
    <property type="match status" value="1"/>
</dbReference>
<dbReference type="InterPro" id="IPR014722">
    <property type="entry name" value="Rib_uL2_dom2"/>
</dbReference>
<proteinExistence type="inferred from homology"/>
<accession>A0A916NQG8</accession>
<keyword evidence="3 5" id="KW-0687">Ribonucleoprotein</keyword>
<dbReference type="CDD" id="cd06089">
    <property type="entry name" value="KOW_RPL26"/>
    <property type="match status" value="1"/>
</dbReference>
<organism evidence="7 8">
    <name type="scientific">Parvicella tangerina</name>
    <dbReference type="NCBI Taxonomy" id="2829795"/>
    <lineage>
        <taxon>Bacteria</taxon>
        <taxon>Pseudomonadati</taxon>
        <taxon>Bacteroidota</taxon>
        <taxon>Flavobacteriia</taxon>
        <taxon>Flavobacteriales</taxon>
        <taxon>Parvicellaceae</taxon>
        <taxon>Parvicella</taxon>
    </lineage>
</organism>
<comment type="function">
    <text evidence="5">One of the proteins that surrounds the polypeptide exit tunnel on the outside of the subunit.</text>
</comment>
<dbReference type="InterPro" id="IPR041988">
    <property type="entry name" value="Ribosomal_uL24_KOW"/>
</dbReference>
<dbReference type="NCBIfam" id="TIGR01079">
    <property type="entry name" value="rplX_bact"/>
    <property type="match status" value="1"/>
</dbReference>
<evidence type="ECO:0000256" key="3">
    <source>
        <dbReference type="ARBA" id="ARBA00023274"/>
    </source>
</evidence>
<dbReference type="InterPro" id="IPR057264">
    <property type="entry name" value="Ribosomal_uL24_C"/>
</dbReference>